<dbReference type="RefSeq" id="WP_279299091.1">
    <property type="nucleotide sequence ID" value="NZ_JAOTIF010000022.1"/>
</dbReference>
<dbReference type="AlphaFoldDB" id="A0A9X2XPS2"/>
<dbReference type="EMBL" id="JAOTIF010000022">
    <property type="protein sequence ID" value="MCU7551654.1"/>
    <property type="molecule type" value="Genomic_DNA"/>
</dbReference>
<accession>A0A9X2XPS2</accession>
<evidence type="ECO:0000313" key="2">
    <source>
        <dbReference type="Proteomes" id="UP001155483"/>
    </source>
</evidence>
<reference evidence="1" key="1">
    <citation type="submission" date="2022-09" db="EMBL/GenBank/DDBJ databases">
        <authorList>
            <person name="Yuan C."/>
            <person name="Ke Z."/>
        </authorList>
    </citation>
    <scope>NUCLEOTIDE SEQUENCE</scope>
    <source>
        <strain evidence="1">LB-8</strain>
    </source>
</reference>
<gene>
    <name evidence="1" type="ORF">OCK74_21215</name>
</gene>
<keyword evidence="2" id="KW-1185">Reference proteome</keyword>
<sequence>MSISNEEKMIALLQNAVLPATNKEENLQQLALVINDLIVHDFERLIRILYRVDVDENKLKKMLLDCPQADAGILIANLLIERQEQKEYYKKMFSKSNSDIPEEDRWE</sequence>
<name>A0A9X2XPS2_9BACT</name>
<protein>
    <submittedName>
        <fullName evidence="1">Uncharacterized protein</fullName>
    </submittedName>
</protein>
<reference evidence="1" key="2">
    <citation type="submission" date="2023-04" db="EMBL/GenBank/DDBJ databases">
        <title>Paracnuella aquatica gen. nov., sp. nov., a member of the family Chitinophagaceae isolated from a hot spring.</title>
        <authorList>
            <person name="Wang C."/>
        </authorList>
    </citation>
    <scope>NUCLEOTIDE SEQUENCE</scope>
    <source>
        <strain evidence="1">LB-8</strain>
    </source>
</reference>
<dbReference type="Proteomes" id="UP001155483">
    <property type="component" value="Unassembled WGS sequence"/>
</dbReference>
<comment type="caution">
    <text evidence="1">The sequence shown here is derived from an EMBL/GenBank/DDBJ whole genome shotgun (WGS) entry which is preliminary data.</text>
</comment>
<evidence type="ECO:0000313" key="1">
    <source>
        <dbReference type="EMBL" id="MCU7551654.1"/>
    </source>
</evidence>
<organism evidence="1 2">
    <name type="scientific">Paraflavisolibacter caeni</name>
    <dbReference type="NCBI Taxonomy" id="2982496"/>
    <lineage>
        <taxon>Bacteria</taxon>
        <taxon>Pseudomonadati</taxon>
        <taxon>Bacteroidota</taxon>
        <taxon>Chitinophagia</taxon>
        <taxon>Chitinophagales</taxon>
        <taxon>Chitinophagaceae</taxon>
        <taxon>Paraflavisolibacter</taxon>
    </lineage>
</organism>
<proteinExistence type="predicted"/>